<dbReference type="PROSITE" id="PS50931">
    <property type="entry name" value="HTH_LYSR"/>
    <property type="match status" value="1"/>
</dbReference>
<dbReference type="EMBL" id="JACEON010000001">
    <property type="protein sequence ID" value="MBA4610082.1"/>
    <property type="molecule type" value="Genomic_DNA"/>
</dbReference>
<accession>A0A838XIY4</accession>
<dbReference type="InterPro" id="IPR036390">
    <property type="entry name" value="WH_DNA-bd_sf"/>
</dbReference>
<keyword evidence="3" id="KW-0238">DNA-binding</keyword>
<dbReference type="PRINTS" id="PR00039">
    <property type="entry name" value="HTHLYSR"/>
</dbReference>
<dbReference type="Pfam" id="PF03466">
    <property type="entry name" value="LysR_substrate"/>
    <property type="match status" value="1"/>
</dbReference>
<dbReference type="GO" id="GO:0003700">
    <property type="term" value="F:DNA-binding transcription factor activity"/>
    <property type="evidence" value="ECO:0007669"/>
    <property type="project" value="InterPro"/>
</dbReference>
<dbReference type="InterPro" id="IPR000847">
    <property type="entry name" value="LysR_HTH_N"/>
</dbReference>
<dbReference type="Proteomes" id="UP000559404">
    <property type="component" value="Unassembled WGS sequence"/>
</dbReference>
<dbReference type="PANTHER" id="PTHR30346">
    <property type="entry name" value="TRANSCRIPTIONAL DUAL REGULATOR HCAR-RELATED"/>
    <property type="match status" value="1"/>
</dbReference>
<proteinExistence type="inferred from homology"/>
<keyword evidence="2" id="KW-0805">Transcription regulation</keyword>
<evidence type="ECO:0000313" key="7">
    <source>
        <dbReference type="Proteomes" id="UP000559404"/>
    </source>
</evidence>
<evidence type="ECO:0000256" key="3">
    <source>
        <dbReference type="ARBA" id="ARBA00023125"/>
    </source>
</evidence>
<evidence type="ECO:0000259" key="5">
    <source>
        <dbReference type="PROSITE" id="PS50931"/>
    </source>
</evidence>
<gene>
    <name evidence="6" type="ORF">H1W37_00350</name>
</gene>
<dbReference type="AlphaFoldDB" id="A0A838XIY4"/>
<dbReference type="InterPro" id="IPR005119">
    <property type="entry name" value="LysR_subst-bd"/>
</dbReference>
<sequence>MNLRRLRFFVTVAEELHFGRAAERLCMTQPPLSQAILALEQELSVTLFERTKRHVALTPVGKKLLPHVTRLLEEVEELPGLARELARGEVGALNLGFVTTADYSLLPTLIGRYRQNYPKVKISLREMSSDLQVEALLQGEIDAGLMTPLHTTLHASLSYLPLYHEQLVAAVPEAWVASGRLTPVEGRLPLAEVAREPLVLFPRRSAPVFHDIITNYFEVNGTRPVIGQEAIQMQTIISLVSAGIGVALVPGSLCQLARPGVRYLSLAEKPPTIETGLAWRRDDPSPTVNRLVEAAEAQGDVGEMPTLAPALMVATRERHRQNGAI</sequence>
<dbReference type="Pfam" id="PF00126">
    <property type="entry name" value="HTH_1"/>
    <property type="match status" value="1"/>
</dbReference>
<comment type="caution">
    <text evidence="6">The sequence shown here is derived from an EMBL/GenBank/DDBJ whole genome shotgun (WGS) entry which is preliminary data.</text>
</comment>
<dbReference type="SUPFAM" id="SSF53850">
    <property type="entry name" value="Periplasmic binding protein-like II"/>
    <property type="match status" value="1"/>
</dbReference>
<dbReference type="SUPFAM" id="SSF46785">
    <property type="entry name" value="Winged helix' DNA-binding domain"/>
    <property type="match status" value="1"/>
</dbReference>
<dbReference type="InterPro" id="IPR036388">
    <property type="entry name" value="WH-like_DNA-bd_sf"/>
</dbReference>
<dbReference type="Gene3D" id="3.40.190.10">
    <property type="entry name" value="Periplasmic binding protein-like II"/>
    <property type="match status" value="2"/>
</dbReference>
<keyword evidence="7" id="KW-1185">Reference proteome</keyword>
<reference evidence="6 7" key="2">
    <citation type="submission" date="2020-08" db="EMBL/GenBank/DDBJ databases">
        <title>Stappia taiwanensis sp. nov., isolated from a coastal thermal spring.</title>
        <authorList>
            <person name="Kampfer P."/>
        </authorList>
    </citation>
    <scope>NUCLEOTIDE SEQUENCE [LARGE SCALE GENOMIC DNA]</scope>
    <source>
        <strain evidence="6 7">DSM 23284</strain>
    </source>
</reference>
<organism evidence="6 7">
    <name type="scientific">Stappia taiwanensis</name>
    <dbReference type="NCBI Taxonomy" id="992267"/>
    <lineage>
        <taxon>Bacteria</taxon>
        <taxon>Pseudomonadati</taxon>
        <taxon>Pseudomonadota</taxon>
        <taxon>Alphaproteobacteria</taxon>
        <taxon>Hyphomicrobiales</taxon>
        <taxon>Stappiaceae</taxon>
        <taxon>Stappia</taxon>
    </lineage>
</organism>
<dbReference type="GO" id="GO:0003677">
    <property type="term" value="F:DNA binding"/>
    <property type="evidence" value="ECO:0007669"/>
    <property type="project" value="UniProtKB-KW"/>
</dbReference>
<dbReference type="Gene3D" id="1.10.10.10">
    <property type="entry name" value="Winged helix-like DNA-binding domain superfamily/Winged helix DNA-binding domain"/>
    <property type="match status" value="1"/>
</dbReference>
<feature type="domain" description="HTH lysR-type" evidence="5">
    <location>
        <begin position="1"/>
        <end position="58"/>
    </location>
</feature>
<evidence type="ECO:0000256" key="1">
    <source>
        <dbReference type="ARBA" id="ARBA00009437"/>
    </source>
</evidence>
<dbReference type="RefSeq" id="WP_181758284.1">
    <property type="nucleotide sequence ID" value="NZ_BMCR01000001.1"/>
</dbReference>
<dbReference type="FunFam" id="1.10.10.10:FF:000001">
    <property type="entry name" value="LysR family transcriptional regulator"/>
    <property type="match status" value="1"/>
</dbReference>
<evidence type="ECO:0000256" key="4">
    <source>
        <dbReference type="ARBA" id="ARBA00023163"/>
    </source>
</evidence>
<keyword evidence="4" id="KW-0804">Transcription</keyword>
<dbReference type="PANTHER" id="PTHR30346:SF0">
    <property type="entry name" value="HCA OPERON TRANSCRIPTIONAL ACTIVATOR HCAR"/>
    <property type="match status" value="1"/>
</dbReference>
<name>A0A838XIY4_9HYPH</name>
<protein>
    <submittedName>
        <fullName evidence="6">LysR family transcriptional regulator</fullName>
    </submittedName>
</protein>
<reference evidence="6 7" key="1">
    <citation type="submission" date="2020-07" db="EMBL/GenBank/DDBJ databases">
        <authorList>
            <person name="Li M."/>
        </authorList>
    </citation>
    <scope>NUCLEOTIDE SEQUENCE [LARGE SCALE GENOMIC DNA]</scope>
    <source>
        <strain evidence="6 7">DSM 23284</strain>
    </source>
</reference>
<evidence type="ECO:0000256" key="2">
    <source>
        <dbReference type="ARBA" id="ARBA00023015"/>
    </source>
</evidence>
<dbReference type="GO" id="GO:0032993">
    <property type="term" value="C:protein-DNA complex"/>
    <property type="evidence" value="ECO:0007669"/>
    <property type="project" value="TreeGrafter"/>
</dbReference>
<evidence type="ECO:0000313" key="6">
    <source>
        <dbReference type="EMBL" id="MBA4610082.1"/>
    </source>
</evidence>
<comment type="similarity">
    <text evidence="1">Belongs to the LysR transcriptional regulatory family.</text>
</comment>